<sequence>MIPASLLLLVCSVFIFNGASASIVLAGRAQFARVADVCAREAGAVCGQDSASSLAARDGPVVSSRSTLASVVHYPPNSTYINDLDFALNGSGAPGVYNSSQSPEYGVYNWCNMPHVRAGEYVTPPEDYKLKYVEVIHRHHKRTPYASNTFFKEDVEWQCEGEGVVHYVKSPSGPGADPAVIQWNAFTDDQNPWTSSVGPGFVGTNCQLPQITAEGLQDSYQHGVDLRSVYADIFGWNDTLDTETVKIRVTNNVITSQVAGGVLRGLFPGVSDVQVHVQPEGIDSLEPQYPCPAADAVRAAYTTGDSGAEWQHHLNTTAPLFATLDAVSGIEEEDDAGWHTWFDHYYDNLSAKQCHGKALPCSVNDTSLCVTQEEADTVYRLGNWEYSYIYRDAANSTLYSALKYGAWVLELRAHLENAITGESTVAHDGSISALLGFLQVSKMVWPGMGSEIVFELYDKAGEHFIRVLFGGQPLETSTPLGTLNLIPVDKFIDYIDSMLGSGSELYAACQG</sequence>
<feature type="signal peptide" evidence="2">
    <location>
        <begin position="1"/>
        <end position="21"/>
    </location>
</feature>
<keyword evidence="2" id="KW-0732">Signal</keyword>
<dbReference type="VEuPathDB" id="FungiDB:SCHCODRAFT_02642249"/>
<dbReference type="STRING" id="578458.D8QLW7"/>
<dbReference type="Gene3D" id="3.40.50.1240">
    <property type="entry name" value="Phosphoglycerate mutase-like"/>
    <property type="match status" value="1"/>
</dbReference>
<dbReference type="InParanoid" id="D8QLW7"/>
<evidence type="ECO:0000256" key="1">
    <source>
        <dbReference type="ARBA" id="ARBA00005375"/>
    </source>
</evidence>
<dbReference type="EMBL" id="GL377319">
    <property type="protein sequence ID" value="EFI91102.1"/>
    <property type="molecule type" value="Genomic_DNA"/>
</dbReference>
<dbReference type="eggNOG" id="ENOG502QSSD">
    <property type="taxonomic scope" value="Eukaryota"/>
</dbReference>
<proteinExistence type="inferred from homology"/>
<dbReference type="InterPro" id="IPR000560">
    <property type="entry name" value="His_Pase_clade-2"/>
</dbReference>
<dbReference type="SUPFAM" id="SSF53254">
    <property type="entry name" value="Phosphoglycerate mutase-like"/>
    <property type="match status" value="1"/>
</dbReference>
<evidence type="ECO:0000313" key="3">
    <source>
        <dbReference type="EMBL" id="EFI91102.1"/>
    </source>
</evidence>
<comment type="similarity">
    <text evidence="1">Belongs to the histidine acid phosphatase family.</text>
</comment>
<dbReference type="HOGENOM" id="CLU_030126_0_0_1"/>
<dbReference type="AlphaFoldDB" id="D8QLW7"/>
<dbReference type="GO" id="GO:0016791">
    <property type="term" value="F:phosphatase activity"/>
    <property type="evidence" value="ECO:0007669"/>
    <property type="project" value="TreeGrafter"/>
</dbReference>
<feature type="chain" id="PRO_5003121046" description="Acid phosphatase" evidence="2">
    <location>
        <begin position="22"/>
        <end position="511"/>
    </location>
</feature>
<dbReference type="PANTHER" id="PTHR11567">
    <property type="entry name" value="ACID PHOSPHATASE-RELATED"/>
    <property type="match status" value="1"/>
</dbReference>
<dbReference type="Pfam" id="PF00328">
    <property type="entry name" value="His_Phos_2"/>
    <property type="match status" value="1"/>
</dbReference>
<keyword evidence="4" id="KW-1185">Reference proteome</keyword>
<protein>
    <recommendedName>
        <fullName evidence="5">Acid phosphatase</fullName>
    </recommendedName>
</protein>
<dbReference type="InterPro" id="IPR029033">
    <property type="entry name" value="His_PPase_superfam"/>
</dbReference>
<name>D8QLW7_SCHCM</name>
<organism evidence="4">
    <name type="scientific">Schizophyllum commune (strain H4-8 / FGSC 9210)</name>
    <name type="common">Split gill fungus</name>
    <dbReference type="NCBI Taxonomy" id="578458"/>
    <lineage>
        <taxon>Eukaryota</taxon>
        <taxon>Fungi</taxon>
        <taxon>Dikarya</taxon>
        <taxon>Basidiomycota</taxon>
        <taxon>Agaricomycotina</taxon>
        <taxon>Agaricomycetes</taxon>
        <taxon>Agaricomycetidae</taxon>
        <taxon>Agaricales</taxon>
        <taxon>Schizophyllaceae</taxon>
        <taxon>Schizophyllum</taxon>
    </lineage>
</organism>
<evidence type="ECO:0000313" key="4">
    <source>
        <dbReference type="Proteomes" id="UP000007431"/>
    </source>
</evidence>
<evidence type="ECO:0000256" key="2">
    <source>
        <dbReference type="SAM" id="SignalP"/>
    </source>
</evidence>
<dbReference type="InterPro" id="IPR050645">
    <property type="entry name" value="Histidine_acid_phosphatase"/>
</dbReference>
<dbReference type="Proteomes" id="UP000007431">
    <property type="component" value="Unassembled WGS sequence"/>
</dbReference>
<evidence type="ECO:0008006" key="5">
    <source>
        <dbReference type="Google" id="ProtNLM"/>
    </source>
</evidence>
<gene>
    <name evidence="3" type="ORF">SCHCODRAFT_238819</name>
</gene>
<accession>D8QLW7</accession>
<dbReference type="OMA" id="YIWNAAE"/>
<reference evidence="3 4" key="1">
    <citation type="journal article" date="2010" name="Nat. Biotechnol.">
        <title>Genome sequence of the model mushroom Schizophyllum commune.</title>
        <authorList>
            <person name="Ohm R.A."/>
            <person name="de Jong J.F."/>
            <person name="Lugones L.G."/>
            <person name="Aerts A."/>
            <person name="Kothe E."/>
            <person name="Stajich J.E."/>
            <person name="de Vries R.P."/>
            <person name="Record E."/>
            <person name="Levasseur A."/>
            <person name="Baker S.E."/>
            <person name="Bartholomew K.A."/>
            <person name="Coutinho P.M."/>
            <person name="Erdmann S."/>
            <person name="Fowler T.J."/>
            <person name="Gathman A.C."/>
            <person name="Lombard V."/>
            <person name="Henrissat B."/>
            <person name="Knabe N."/>
            <person name="Kuees U."/>
            <person name="Lilly W.W."/>
            <person name="Lindquist E."/>
            <person name="Lucas S."/>
            <person name="Magnuson J.K."/>
            <person name="Piumi F."/>
            <person name="Raudaskoski M."/>
            <person name="Salamov A."/>
            <person name="Schmutz J."/>
            <person name="Schwarze F.W.M.R."/>
            <person name="vanKuyk P.A."/>
            <person name="Horton J.S."/>
            <person name="Grigoriev I.V."/>
            <person name="Woesten H.A.B."/>
        </authorList>
    </citation>
    <scope>NUCLEOTIDE SEQUENCE [LARGE SCALE GENOMIC DNA]</scope>
    <source>
        <strain evidence="4">H4-8 / FGSC 9210</strain>
    </source>
</reference>
<dbReference type="PANTHER" id="PTHR11567:SF195">
    <property type="entry name" value="ACID PHOSPHATASE, PUTATIVE (AFU_ORTHOLOGUE AFUA_3G14570)-RELATED"/>
    <property type="match status" value="1"/>
</dbReference>